<dbReference type="OrthoDB" id="850243at2"/>
<reference evidence="2 3" key="1">
    <citation type="submission" date="2016-10" db="EMBL/GenBank/DDBJ databases">
        <authorList>
            <person name="de Groot N.N."/>
        </authorList>
    </citation>
    <scope>NUCLEOTIDE SEQUENCE [LARGE SCALE GENOMIC DNA]</scope>
    <source>
        <strain evidence="2 3">DSM 18684</strain>
    </source>
</reference>
<dbReference type="Proteomes" id="UP000199666">
    <property type="component" value="Unassembled WGS sequence"/>
</dbReference>
<proteinExistence type="predicted"/>
<dbReference type="STRING" id="414048.SAMN04489864_10841"/>
<gene>
    <name evidence="2" type="ORF">SAMN04489864_10841</name>
</gene>
<keyword evidence="3" id="KW-1185">Reference proteome</keyword>
<dbReference type="RefSeq" id="WP_090995191.1">
    <property type="nucleotide sequence ID" value="NZ_FOPP01000008.1"/>
</dbReference>
<dbReference type="AlphaFoldDB" id="A0A1I2YT63"/>
<evidence type="ECO:0000313" key="2">
    <source>
        <dbReference type="EMBL" id="SFH28449.1"/>
    </source>
</evidence>
<dbReference type="Gene3D" id="3.10.20.10">
    <property type="match status" value="2"/>
</dbReference>
<accession>A0A1I2YT63</accession>
<evidence type="ECO:0000259" key="1">
    <source>
        <dbReference type="Pfam" id="PF07566"/>
    </source>
</evidence>
<organism evidence="2 3">
    <name type="scientific">Pedobacter insulae</name>
    <dbReference type="NCBI Taxonomy" id="414048"/>
    <lineage>
        <taxon>Bacteria</taxon>
        <taxon>Pseudomonadati</taxon>
        <taxon>Bacteroidota</taxon>
        <taxon>Sphingobacteriia</taxon>
        <taxon>Sphingobacteriales</taxon>
        <taxon>Sphingobacteriaceae</taxon>
        <taxon>Pedobacter</taxon>
    </lineage>
</organism>
<dbReference type="EMBL" id="FOPP01000008">
    <property type="protein sequence ID" value="SFH28449.1"/>
    <property type="molecule type" value="Genomic_DNA"/>
</dbReference>
<evidence type="ECO:0000313" key="3">
    <source>
        <dbReference type="Proteomes" id="UP000199666"/>
    </source>
</evidence>
<sequence length="187" mass="21154">MRSPQLFMVLLGATPKGRNIEQHDIFFGIGTSIKDLLPEMLAFWPEAKDKIHVDAYRIVNKVGDYKVEVVVKGEEVKEDTTSLFFLNLGGYKQGEFEELHYKMLVVANQKALAIKEAKETAFYKHTGFKGATSHIDDKFGVDVDDIFEIKDILSAQTKSKYTLKFSSGSDLLEDELILGYIPISKLR</sequence>
<dbReference type="Pfam" id="PF07566">
    <property type="entry name" value="DUF1543"/>
    <property type="match status" value="1"/>
</dbReference>
<dbReference type="InterPro" id="IPR011440">
    <property type="entry name" value="DUF1543"/>
</dbReference>
<name>A0A1I2YT63_9SPHI</name>
<feature type="domain" description="DUF1543" evidence="1">
    <location>
        <begin position="18"/>
        <end position="69"/>
    </location>
</feature>
<protein>
    <recommendedName>
        <fullName evidence="1">DUF1543 domain-containing protein</fullName>
    </recommendedName>
</protein>